<feature type="domain" description="Helicase ATP-binding" evidence="13">
    <location>
        <begin position="45"/>
        <end position="216"/>
    </location>
</feature>
<dbReference type="InterPro" id="IPR044728">
    <property type="entry name" value="EIF4A_DEADc"/>
</dbReference>
<dbReference type="InterPro" id="IPR001650">
    <property type="entry name" value="Helicase_C-like"/>
</dbReference>
<keyword evidence="8" id="KW-0648">Protein biosynthesis</keyword>
<evidence type="ECO:0000256" key="10">
    <source>
        <dbReference type="ARBA" id="ARBA00047984"/>
    </source>
</evidence>
<dbReference type="PROSITE" id="PS00039">
    <property type="entry name" value="DEAD_ATP_HELICASE"/>
    <property type="match status" value="1"/>
</dbReference>
<dbReference type="PANTHER" id="PTHR47958">
    <property type="entry name" value="ATP-DEPENDENT RNA HELICASE DBP3"/>
    <property type="match status" value="1"/>
</dbReference>
<dbReference type="PROSITE" id="PS51194">
    <property type="entry name" value="HELICASE_CTER"/>
    <property type="match status" value="1"/>
</dbReference>
<feature type="domain" description="Helicase C-terminal" evidence="14">
    <location>
        <begin position="227"/>
        <end position="388"/>
    </location>
</feature>
<keyword evidence="4 12" id="KW-0378">Hydrolase</keyword>
<dbReference type="PROSITE" id="PS51192">
    <property type="entry name" value="HELICASE_ATP_BIND_1"/>
    <property type="match status" value="1"/>
</dbReference>
<dbReference type="InterPro" id="IPR011545">
    <property type="entry name" value="DEAD/DEAH_box_helicase_dom"/>
</dbReference>
<reference evidence="16" key="3">
    <citation type="submission" date="2025-09" db="UniProtKB">
        <authorList>
            <consortium name="Ensembl"/>
        </authorList>
    </citation>
    <scope>IDENTIFICATION</scope>
</reference>
<dbReference type="Proteomes" id="UP000472265">
    <property type="component" value="Chromosome 10"/>
</dbReference>
<evidence type="ECO:0000259" key="15">
    <source>
        <dbReference type="PROSITE" id="PS51195"/>
    </source>
</evidence>
<dbReference type="GO" id="GO:0003723">
    <property type="term" value="F:RNA binding"/>
    <property type="evidence" value="ECO:0007669"/>
    <property type="project" value="UniProtKB-KW"/>
</dbReference>
<dbReference type="EC" id="3.6.4.13" evidence="1"/>
<dbReference type="Gene3D" id="3.40.50.300">
    <property type="entry name" value="P-loop containing nucleotide triphosphate hydrolases"/>
    <property type="match status" value="2"/>
</dbReference>
<dbReference type="GeneTree" id="ENSGT00940000153783"/>
<keyword evidence="17" id="KW-1185">Reference proteome</keyword>
<feature type="short sequence motif" description="Q motif" evidence="11">
    <location>
        <begin position="14"/>
        <end position="42"/>
    </location>
</feature>
<reference evidence="16" key="2">
    <citation type="submission" date="2025-08" db="UniProtKB">
        <authorList>
            <consortium name="Ensembl"/>
        </authorList>
    </citation>
    <scope>IDENTIFICATION</scope>
</reference>
<evidence type="ECO:0000256" key="1">
    <source>
        <dbReference type="ARBA" id="ARBA00012552"/>
    </source>
</evidence>
<dbReference type="InterPro" id="IPR014001">
    <property type="entry name" value="Helicase_ATP-bd"/>
</dbReference>
<dbReference type="GO" id="GO:0016787">
    <property type="term" value="F:hydrolase activity"/>
    <property type="evidence" value="ECO:0007669"/>
    <property type="project" value="UniProtKB-KW"/>
</dbReference>
<protein>
    <recommendedName>
        <fullName evidence="1">RNA helicase</fullName>
        <ecNumber evidence="1">3.6.4.13</ecNumber>
    </recommendedName>
</protein>
<name>A0A671XIK0_SPAAU</name>
<dbReference type="Ensembl" id="ENSSAUT00010053538.1">
    <property type="protein sequence ID" value="ENSSAUP00010050923.1"/>
    <property type="gene ID" value="ENSSAUG00010021113.1"/>
</dbReference>
<dbReference type="SMART" id="SM00487">
    <property type="entry name" value="DEXDc"/>
    <property type="match status" value="1"/>
</dbReference>
<dbReference type="SMART" id="SM00490">
    <property type="entry name" value="HELICc"/>
    <property type="match status" value="1"/>
</dbReference>
<comment type="catalytic activity">
    <reaction evidence="10">
        <text>ATP + H2O = ADP + phosphate + H(+)</text>
        <dbReference type="Rhea" id="RHEA:13065"/>
        <dbReference type="ChEBI" id="CHEBI:15377"/>
        <dbReference type="ChEBI" id="CHEBI:15378"/>
        <dbReference type="ChEBI" id="CHEBI:30616"/>
        <dbReference type="ChEBI" id="CHEBI:43474"/>
        <dbReference type="ChEBI" id="CHEBI:456216"/>
        <dbReference type="EC" id="3.6.4.13"/>
    </reaction>
</comment>
<dbReference type="CDD" id="cd18787">
    <property type="entry name" value="SF2_C_DEAD"/>
    <property type="match status" value="1"/>
</dbReference>
<dbReference type="Pfam" id="PF00270">
    <property type="entry name" value="DEAD"/>
    <property type="match status" value="1"/>
</dbReference>
<reference evidence="16" key="1">
    <citation type="submission" date="2021-04" db="EMBL/GenBank/DDBJ databases">
        <authorList>
            <consortium name="Wellcome Sanger Institute Data Sharing"/>
        </authorList>
    </citation>
    <scope>NUCLEOTIDE SEQUENCE [LARGE SCALE GENOMIC DNA]</scope>
</reference>
<dbReference type="InterPro" id="IPR014014">
    <property type="entry name" value="RNA_helicase_DEAD_Q_motif"/>
</dbReference>
<evidence type="ECO:0000256" key="9">
    <source>
        <dbReference type="ARBA" id="ARBA00024352"/>
    </source>
</evidence>
<feature type="domain" description="DEAD-box RNA helicase Q" evidence="15">
    <location>
        <begin position="14"/>
        <end position="42"/>
    </location>
</feature>
<keyword evidence="7" id="KW-0694">RNA-binding</keyword>
<keyword evidence="6 12" id="KW-0067">ATP-binding</keyword>
<dbReference type="FunFam" id="3.40.50.300:FF:000031">
    <property type="entry name" value="Eukaryotic initiation factor 4A-III"/>
    <property type="match status" value="1"/>
</dbReference>
<keyword evidence="2" id="KW-0396">Initiation factor</keyword>
<dbReference type="InterPro" id="IPR000629">
    <property type="entry name" value="RNA-helicase_DEAD-box_CS"/>
</dbReference>
<dbReference type="CDD" id="cd18046">
    <property type="entry name" value="DEADc_EIF4AII_EIF4AI_DDX2"/>
    <property type="match status" value="1"/>
</dbReference>
<evidence type="ECO:0000259" key="14">
    <source>
        <dbReference type="PROSITE" id="PS51194"/>
    </source>
</evidence>
<evidence type="ECO:0000256" key="8">
    <source>
        <dbReference type="ARBA" id="ARBA00022917"/>
    </source>
</evidence>
<evidence type="ECO:0000313" key="16">
    <source>
        <dbReference type="Ensembl" id="ENSSAUP00010050923.1"/>
    </source>
</evidence>
<evidence type="ECO:0000256" key="4">
    <source>
        <dbReference type="ARBA" id="ARBA00022801"/>
    </source>
</evidence>
<evidence type="ECO:0000259" key="13">
    <source>
        <dbReference type="PROSITE" id="PS51192"/>
    </source>
</evidence>
<evidence type="ECO:0000256" key="5">
    <source>
        <dbReference type="ARBA" id="ARBA00022806"/>
    </source>
</evidence>
<sequence length="388" mass="44066">WPMGTQSNWNEIVDSFDEMSLREALLRGIYAYGFEKPSAIQQRAIVPCIKGYDVIAQAQSGTGKTATFAISILQQIDVELKDTQALVLAPTRELAQQIQKVVLALGDYMGASCYACIGGTNIRCEVQKLLAEAPHIVVGTPGRVFDMLTRRNISSKHIKMFVLDEADEMLSRGFKDQIYDIFLKLGPSTQVVLLSATMPADVLEVTKKFMREPVRILVKKEELTLEGIRQFYINVEKEDWKLDTLCDLYETLTITQAVIFINTRRKVDWLTEKLHARDFTVSALHGDMDQKERDLIMREFRSGSSRVLITTDLLARGIDVQQVSLVINYDLPTNRENYIHRIGRGGRFGRKGVAINMVTEDDKRTLRDIETFYNTTVEEMPMNVADLL</sequence>
<accession>A0A671XIK0</accession>
<dbReference type="GO" id="GO:0003743">
    <property type="term" value="F:translation initiation factor activity"/>
    <property type="evidence" value="ECO:0007669"/>
    <property type="project" value="UniProtKB-KW"/>
</dbReference>
<proteinExistence type="inferred from homology"/>
<evidence type="ECO:0000256" key="2">
    <source>
        <dbReference type="ARBA" id="ARBA00022540"/>
    </source>
</evidence>
<evidence type="ECO:0000256" key="11">
    <source>
        <dbReference type="PROSITE-ProRule" id="PRU00552"/>
    </source>
</evidence>
<evidence type="ECO:0000256" key="6">
    <source>
        <dbReference type="ARBA" id="ARBA00022840"/>
    </source>
</evidence>
<organism evidence="16 17">
    <name type="scientific">Sparus aurata</name>
    <name type="common">Gilthead sea bream</name>
    <dbReference type="NCBI Taxonomy" id="8175"/>
    <lineage>
        <taxon>Eukaryota</taxon>
        <taxon>Metazoa</taxon>
        <taxon>Chordata</taxon>
        <taxon>Craniata</taxon>
        <taxon>Vertebrata</taxon>
        <taxon>Euteleostomi</taxon>
        <taxon>Actinopterygii</taxon>
        <taxon>Neopterygii</taxon>
        <taxon>Teleostei</taxon>
        <taxon>Neoteleostei</taxon>
        <taxon>Acanthomorphata</taxon>
        <taxon>Eupercaria</taxon>
        <taxon>Spariformes</taxon>
        <taxon>Sparidae</taxon>
        <taxon>Sparus</taxon>
    </lineage>
</organism>
<dbReference type="PROSITE" id="PS51195">
    <property type="entry name" value="Q_MOTIF"/>
    <property type="match status" value="1"/>
</dbReference>
<dbReference type="GO" id="GO:0003724">
    <property type="term" value="F:RNA helicase activity"/>
    <property type="evidence" value="ECO:0007669"/>
    <property type="project" value="UniProtKB-EC"/>
</dbReference>
<comment type="similarity">
    <text evidence="9">Belongs to the DEAD box helicase family. eIF4A subfamily.</text>
</comment>
<evidence type="ECO:0000313" key="17">
    <source>
        <dbReference type="Proteomes" id="UP000472265"/>
    </source>
</evidence>
<dbReference type="AlphaFoldDB" id="A0A671XIK0"/>
<gene>
    <name evidence="16" type="primary">LOC115589498</name>
</gene>
<dbReference type="InterPro" id="IPR027417">
    <property type="entry name" value="P-loop_NTPase"/>
</dbReference>
<evidence type="ECO:0000256" key="7">
    <source>
        <dbReference type="ARBA" id="ARBA00022884"/>
    </source>
</evidence>
<keyword evidence="3 12" id="KW-0547">Nucleotide-binding</keyword>
<evidence type="ECO:0000256" key="12">
    <source>
        <dbReference type="RuleBase" id="RU000492"/>
    </source>
</evidence>
<dbReference type="Pfam" id="PF00271">
    <property type="entry name" value="Helicase_C"/>
    <property type="match status" value="1"/>
</dbReference>
<evidence type="ECO:0000256" key="3">
    <source>
        <dbReference type="ARBA" id="ARBA00022741"/>
    </source>
</evidence>
<keyword evidence="5 12" id="KW-0347">Helicase</keyword>
<dbReference type="SUPFAM" id="SSF52540">
    <property type="entry name" value="P-loop containing nucleoside triphosphate hydrolases"/>
    <property type="match status" value="1"/>
</dbReference>
<dbReference type="GO" id="GO:0005524">
    <property type="term" value="F:ATP binding"/>
    <property type="evidence" value="ECO:0007669"/>
    <property type="project" value="UniProtKB-KW"/>
</dbReference>
<dbReference type="FunFam" id="3.40.50.300:FF:000089">
    <property type="entry name" value="Eukaryotic initiation factor 4A-II"/>
    <property type="match status" value="1"/>
</dbReference>